<sequence length="306" mass="33817">MSEQSNDEQKQKQSPGQILVAARQALNIDLVDLAKQIKVPLHVLEAIEKDRVPKNLPDTFVRGYIRSYAKKVNVSEDSVLPVVETKGVVFDESAKEMQSFSRRTKRKELERRLSFVTWIFAMIVIAALGFWWIQDNQYSDFAPVAGDDDHIIVQASEVKAVVPVKLPVISDEETSTIAAATTTVAAEELPKFVETAVPVNNIQRPVPLSASQKSMVADNGTVDAEGYIKVEMRFESECWVEVYDVNGDRIAVGNKPGGYVMSLNAQGPLSVSLGKPEGVSVFVNGKAFTLDHLPKNRVARFELEAL</sequence>
<evidence type="ECO:0000313" key="4">
    <source>
        <dbReference type="Proteomes" id="UP000239007"/>
    </source>
</evidence>
<dbReference type="RefSeq" id="WP_105050723.1">
    <property type="nucleotide sequence ID" value="NZ_BMYG01000005.1"/>
</dbReference>
<evidence type="ECO:0000256" key="1">
    <source>
        <dbReference type="SAM" id="Phobius"/>
    </source>
</evidence>
<accession>A0A2S7UQM1</accession>
<dbReference type="Gene3D" id="1.10.260.40">
    <property type="entry name" value="lambda repressor-like DNA-binding domains"/>
    <property type="match status" value="1"/>
</dbReference>
<organism evidence="3 4">
    <name type="scientific">Psychrosphaera saromensis</name>
    <dbReference type="NCBI Taxonomy" id="716813"/>
    <lineage>
        <taxon>Bacteria</taxon>
        <taxon>Pseudomonadati</taxon>
        <taxon>Pseudomonadota</taxon>
        <taxon>Gammaproteobacteria</taxon>
        <taxon>Alteromonadales</taxon>
        <taxon>Pseudoalteromonadaceae</taxon>
        <taxon>Psychrosphaera</taxon>
    </lineage>
</organism>
<dbReference type="InterPro" id="IPR050400">
    <property type="entry name" value="Bact_Cytoskel_RodZ"/>
</dbReference>
<dbReference type="PANTHER" id="PTHR34475">
    <property type="match status" value="1"/>
</dbReference>
<proteinExistence type="predicted"/>
<keyword evidence="1" id="KW-0472">Membrane</keyword>
<feature type="transmembrane region" description="Helical" evidence="1">
    <location>
        <begin position="113"/>
        <end position="133"/>
    </location>
</feature>
<evidence type="ECO:0000259" key="2">
    <source>
        <dbReference type="Pfam" id="PF13464"/>
    </source>
</evidence>
<dbReference type="EMBL" id="MSCH01000003">
    <property type="protein sequence ID" value="PQJ52266.1"/>
    <property type="molecule type" value="Genomic_DNA"/>
</dbReference>
<feature type="domain" description="Cytoskeleton protein RodZ-like C-terminal" evidence="2">
    <location>
        <begin position="232"/>
        <end position="302"/>
    </location>
</feature>
<dbReference type="GO" id="GO:0003677">
    <property type="term" value="F:DNA binding"/>
    <property type="evidence" value="ECO:0007669"/>
    <property type="project" value="InterPro"/>
</dbReference>
<reference evidence="3 4" key="1">
    <citation type="submission" date="2016-12" db="EMBL/GenBank/DDBJ databases">
        <title>Diversity of luminous bacteria.</title>
        <authorList>
            <person name="Yoshizawa S."/>
            <person name="Kogure K."/>
        </authorList>
    </citation>
    <scope>NUCLEOTIDE SEQUENCE [LARGE SCALE GENOMIC DNA]</scope>
    <source>
        <strain evidence="3 4">SA4-48</strain>
    </source>
</reference>
<keyword evidence="1" id="KW-0812">Transmembrane</keyword>
<dbReference type="InterPro" id="IPR025194">
    <property type="entry name" value="RodZ-like_C"/>
</dbReference>
<evidence type="ECO:0000313" key="3">
    <source>
        <dbReference type="EMBL" id="PQJ52266.1"/>
    </source>
</evidence>
<dbReference type="Pfam" id="PF13413">
    <property type="entry name" value="HTH_25"/>
    <property type="match status" value="1"/>
</dbReference>
<dbReference type="Proteomes" id="UP000239007">
    <property type="component" value="Unassembled WGS sequence"/>
</dbReference>
<keyword evidence="1" id="KW-1133">Transmembrane helix</keyword>
<keyword evidence="4" id="KW-1185">Reference proteome</keyword>
<gene>
    <name evidence="3" type="ORF">BTO11_00400</name>
</gene>
<dbReference type="InterPro" id="IPR010982">
    <property type="entry name" value="Lambda_DNA-bd_dom_sf"/>
</dbReference>
<dbReference type="Pfam" id="PF13464">
    <property type="entry name" value="RodZ_C"/>
    <property type="match status" value="1"/>
</dbReference>
<protein>
    <recommendedName>
        <fullName evidence="2">Cytoskeleton protein RodZ-like C-terminal domain-containing protein</fullName>
    </recommendedName>
</protein>
<dbReference type="PANTHER" id="PTHR34475:SF1">
    <property type="entry name" value="CYTOSKELETON PROTEIN RODZ"/>
    <property type="match status" value="1"/>
</dbReference>
<name>A0A2S7UQM1_9GAMM</name>
<dbReference type="OrthoDB" id="9790252at2"/>
<dbReference type="AlphaFoldDB" id="A0A2S7UQM1"/>
<comment type="caution">
    <text evidence="3">The sequence shown here is derived from an EMBL/GenBank/DDBJ whole genome shotgun (WGS) entry which is preliminary data.</text>
</comment>